<accession>A0A9W9Z493</accession>
<keyword evidence="3" id="KW-1185">Reference proteome</keyword>
<sequence>MVPEDIPFTECPFFHGFVVQRKDRMSTQNEFIDNLDVKELEYINKMRCYVNDNCSKFAKIVEKAISHNRVKIETEATQMQFDSIKIGNVVGRKRSRGTVSKAKSKTWCLFKAMDISLAKVQSAISVITGNLRQSLERAFSEVARGDDRLANLVKRQLEYSFLQHFQTGNEKGQLLNEQWKRSIAKDVLDSVDADAIASRISASILSDLENGHELFKANLAYIRLFCQAAAEQSDAQRQFAAAKAPHFARLMSNAKALSQTLAFEVPSKAAFGARVGRKGHRSQVFEDKSDKPSSCKTTDLRRGNER</sequence>
<gene>
    <name evidence="2" type="ORF">OS493_013043</name>
</gene>
<reference evidence="2" key="1">
    <citation type="submission" date="2023-01" db="EMBL/GenBank/DDBJ databases">
        <title>Genome assembly of the deep-sea coral Lophelia pertusa.</title>
        <authorList>
            <person name="Herrera S."/>
            <person name="Cordes E."/>
        </authorList>
    </citation>
    <scope>NUCLEOTIDE SEQUENCE</scope>
    <source>
        <strain evidence="2">USNM1676648</strain>
        <tissue evidence="2">Polyp</tissue>
    </source>
</reference>
<dbReference type="OrthoDB" id="8927528at2759"/>
<evidence type="ECO:0000256" key="1">
    <source>
        <dbReference type="SAM" id="MobiDB-lite"/>
    </source>
</evidence>
<feature type="region of interest" description="Disordered" evidence="1">
    <location>
        <begin position="280"/>
        <end position="306"/>
    </location>
</feature>
<comment type="caution">
    <text evidence="2">The sequence shown here is derived from an EMBL/GenBank/DDBJ whole genome shotgun (WGS) entry which is preliminary data.</text>
</comment>
<dbReference type="EMBL" id="MU826831">
    <property type="protein sequence ID" value="KAJ7373448.1"/>
    <property type="molecule type" value="Genomic_DNA"/>
</dbReference>
<proteinExistence type="predicted"/>
<organism evidence="2 3">
    <name type="scientific">Desmophyllum pertusum</name>
    <dbReference type="NCBI Taxonomy" id="174260"/>
    <lineage>
        <taxon>Eukaryota</taxon>
        <taxon>Metazoa</taxon>
        <taxon>Cnidaria</taxon>
        <taxon>Anthozoa</taxon>
        <taxon>Hexacorallia</taxon>
        <taxon>Scleractinia</taxon>
        <taxon>Caryophylliina</taxon>
        <taxon>Caryophylliidae</taxon>
        <taxon>Desmophyllum</taxon>
    </lineage>
</organism>
<evidence type="ECO:0000313" key="2">
    <source>
        <dbReference type="EMBL" id="KAJ7373448.1"/>
    </source>
</evidence>
<dbReference type="Proteomes" id="UP001163046">
    <property type="component" value="Unassembled WGS sequence"/>
</dbReference>
<protein>
    <submittedName>
        <fullName evidence="2">Uncharacterized protein</fullName>
    </submittedName>
</protein>
<feature type="compositionally biased region" description="Basic and acidic residues" evidence="1">
    <location>
        <begin position="283"/>
        <end position="306"/>
    </location>
</feature>
<evidence type="ECO:0000313" key="3">
    <source>
        <dbReference type="Proteomes" id="UP001163046"/>
    </source>
</evidence>
<name>A0A9W9Z493_9CNID</name>
<dbReference type="AlphaFoldDB" id="A0A9W9Z493"/>